<dbReference type="Gene3D" id="3.30.565.10">
    <property type="entry name" value="Histidine kinase-like ATPase, C-terminal domain"/>
    <property type="match status" value="1"/>
</dbReference>
<dbReference type="SMART" id="SM00448">
    <property type="entry name" value="REC"/>
    <property type="match status" value="1"/>
</dbReference>
<dbReference type="PROSITE" id="PS50112">
    <property type="entry name" value="PAS"/>
    <property type="match status" value="1"/>
</dbReference>
<evidence type="ECO:0000256" key="5">
    <source>
        <dbReference type="ARBA" id="ARBA00022741"/>
    </source>
</evidence>
<evidence type="ECO:0000313" key="14">
    <source>
        <dbReference type="EMBL" id="WED65204.1"/>
    </source>
</evidence>
<evidence type="ECO:0000256" key="2">
    <source>
        <dbReference type="ARBA" id="ARBA00012438"/>
    </source>
</evidence>
<evidence type="ECO:0000256" key="1">
    <source>
        <dbReference type="ARBA" id="ARBA00000085"/>
    </source>
</evidence>
<proteinExistence type="predicted"/>
<dbReference type="Gene3D" id="3.40.50.2300">
    <property type="match status" value="1"/>
</dbReference>
<comment type="catalytic activity">
    <reaction evidence="1">
        <text>ATP + protein L-histidine = ADP + protein N-phospho-L-histidine.</text>
        <dbReference type="EC" id="2.7.13.3"/>
    </reaction>
</comment>
<dbReference type="InterPro" id="IPR003594">
    <property type="entry name" value="HATPase_dom"/>
</dbReference>
<keyword evidence="5" id="KW-0547">Nucleotide-binding</keyword>
<dbReference type="PROSITE" id="PS50109">
    <property type="entry name" value="HIS_KIN"/>
    <property type="match status" value="1"/>
</dbReference>
<feature type="compositionally biased region" description="Polar residues" evidence="10">
    <location>
        <begin position="477"/>
        <end position="491"/>
    </location>
</feature>
<dbReference type="GO" id="GO:0005524">
    <property type="term" value="F:ATP binding"/>
    <property type="evidence" value="ECO:0007669"/>
    <property type="project" value="UniProtKB-KW"/>
</dbReference>
<keyword evidence="15" id="KW-1185">Reference proteome</keyword>
<keyword evidence="3 9" id="KW-0597">Phosphoprotein</keyword>
<dbReference type="PROSITE" id="PS50110">
    <property type="entry name" value="RESPONSE_REGULATORY"/>
    <property type="match status" value="1"/>
</dbReference>
<evidence type="ECO:0000259" key="12">
    <source>
        <dbReference type="PROSITE" id="PS50110"/>
    </source>
</evidence>
<dbReference type="EMBL" id="CP119075">
    <property type="protein sequence ID" value="WED65204.1"/>
    <property type="molecule type" value="Genomic_DNA"/>
</dbReference>
<feature type="domain" description="Response regulatory" evidence="12">
    <location>
        <begin position="391"/>
        <end position="508"/>
    </location>
</feature>
<feature type="domain" description="Histidine kinase" evidence="11">
    <location>
        <begin position="146"/>
        <end position="368"/>
    </location>
</feature>
<feature type="region of interest" description="Disordered" evidence="10">
    <location>
        <begin position="473"/>
        <end position="492"/>
    </location>
</feature>
<evidence type="ECO:0000256" key="6">
    <source>
        <dbReference type="ARBA" id="ARBA00022777"/>
    </source>
</evidence>
<dbReference type="SMART" id="SM00091">
    <property type="entry name" value="PAS"/>
    <property type="match status" value="1"/>
</dbReference>
<dbReference type="PRINTS" id="PR00344">
    <property type="entry name" value="BCTRLSENSOR"/>
</dbReference>
<dbReference type="GO" id="GO:0000155">
    <property type="term" value="F:phosphorelay sensor kinase activity"/>
    <property type="evidence" value="ECO:0007669"/>
    <property type="project" value="InterPro"/>
</dbReference>
<dbReference type="PANTHER" id="PTHR43065:SF46">
    <property type="entry name" value="C4-DICARBOXYLATE TRANSPORT SENSOR PROTEIN DCTB"/>
    <property type="match status" value="1"/>
</dbReference>
<feature type="domain" description="PAS" evidence="13">
    <location>
        <begin position="20"/>
        <end position="49"/>
    </location>
</feature>
<dbReference type="PANTHER" id="PTHR43065">
    <property type="entry name" value="SENSOR HISTIDINE KINASE"/>
    <property type="match status" value="1"/>
</dbReference>
<dbReference type="SMART" id="SM00387">
    <property type="entry name" value="HATPase_c"/>
    <property type="match status" value="1"/>
</dbReference>
<dbReference type="SUPFAM" id="SSF55785">
    <property type="entry name" value="PYP-like sensor domain (PAS domain)"/>
    <property type="match status" value="1"/>
</dbReference>
<keyword evidence="4" id="KW-0808">Transferase</keyword>
<keyword evidence="6" id="KW-0418">Kinase</keyword>
<name>A0AAE9ZXY1_9BACT</name>
<dbReference type="InterPro" id="IPR004358">
    <property type="entry name" value="Sig_transdc_His_kin-like_C"/>
</dbReference>
<evidence type="ECO:0000256" key="7">
    <source>
        <dbReference type="ARBA" id="ARBA00022840"/>
    </source>
</evidence>
<dbReference type="Gene3D" id="1.10.287.130">
    <property type="match status" value="1"/>
</dbReference>
<dbReference type="Gene3D" id="3.30.450.20">
    <property type="entry name" value="PAS domain"/>
    <property type="match status" value="1"/>
</dbReference>
<dbReference type="InterPro" id="IPR000014">
    <property type="entry name" value="PAS"/>
</dbReference>
<dbReference type="InterPro" id="IPR011006">
    <property type="entry name" value="CheY-like_superfamily"/>
</dbReference>
<evidence type="ECO:0000313" key="15">
    <source>
        <dbReference type="Proteomes" id="UP001218638"/>
    </source>
</evidence>
<dbReference type="SUPFAM" id="SSF55874">
    <property type="entry name" value="ATPase domain of HSP90 chaperone/DNA topoisomerase II/histidine kinase"/>
    <property type="match status" value="1"/>
</dbReference>
<organism evidence="14 15">
    <name type="scientific">Synoicihabitans lomoniglobus</name>
    <dbReference type="NCBI Taxonomy" id="2909285"/>
    <lineage>
        <taxon>Bacteria</taxon>
        <taxon>Pseudomonadati</taxon>
        <taxon>Verrucomicrobiota</taxon>
        <taxon>Opitutia</taxon>
        <taxon>Opitutales</taxon>
        <taxon>Opitutaceae</taxon>
        <taxon>Synoicihabitans</taxon>
    </lineage>
</organism>
<dbReference type="Pfam" id="PF00512">
    <property type="entry name" value="HisKA"/>
    <property type="match status" value="1"/>
</dbReference>
<evidence type="ECO:0000256" key="9">
    <source>
        <dbReference type="PROSITE-ProRule" id="PRU00169"/>
    </source>
</evidence>
<dbReference type="InterPro" id="IPR036890">
    <property type="entry name" value="HATPase_C_sf"/>
</dbReference>
<dbReference type="RefSeq" id="WP_330928267.1">
    <property type="nucleotide sequence ID" value="NZ_CP119075.1"/>
</dbReference>
<dbReference type="SMART" id="SM00388">
    <property type="entry name" value="HisKA"/>
    <property type="match status" value="1"/>
</dbReference>
<evidence type="ECO:0000256" key="10">
    <source>
        <dbReference type="SAM" id="MobiDB-lite"/>
    </source>
</evidence>
<dbReference type="CDD" id="cd00130">
    <property type="entry name" value="PAS"/>
    <property type="match status" value="1"/>
</dbReference>
<dbReference type="AlphaFoldDB" id="A0AAE9ZXY1"/>
<dbReference type="Pfam" id="PF02518">
    <property type="entry name" value="HATPase_c"/>
    <property type="match status" value="1"/>
</dbReference>
<sequence length="516" mass="56818">MPKDPSYATNALHHGPAWTYIRDLDGLIVYSSPQSRHFLGRDAQDLVGQPWTTCLAAGKLNLQRWEALREAGQHGDFALHTELELCGSRPTPLWVEVRERDWLDDTAADPVELIVGTVVDISDRRLRESQLQHGQRLENLGLLSAGIAHDLNNILAPILIAGSLLRPSAKSDRERRMVDILQTSAERGARIVRQILGFAHGDDSDRGPIDPRHVLRELVLVVQETFPRNISLHDDISSNLRTVHANPTQLHQLLLNLCVNARDAMPDGGELHIKATNAVVKNPPAHQPISRSRRDWVRITIRDTGTGIPPEQLDQIWAPFYTTKADGHGTGLGLSTVRSLIIAHGGFVDVRSRPGEGTTFSVHLPTIDRLPDCEGLTHLAGDDEEPGHGERILVVDDEPSVRDVIRETLGARGYDIMLAADGVEALATINLVENDIALVITDVHMPHMSGDILVNVLKRMRPQLPIIAISGHPDAPQNWQQDNQEQPNATLTKPFAGPALVQTVKDVLNPSAPAHR</sequence>
<evidence type="ECO:0000256" key="3">
    <source>
        <dbReference type="ARBA" id="ARBA00022553"/>
    </source>
</evidence>
<evidence type="ECO:0000256" key="8">
    <source>
        <dbReference type="ARBA" id="ARBA00023012"/>
    </source>
</evidence>
<accession>A0AAE9ZXY1</accession>
<dbReference type="EC" id="2.7.13.3" evidence="2"/>
<dbReference type="InterPro" id="IPR001789">
    <property type="entry name" value="Sig_transdc_resp-reg_receiver"/>
</dbReference>
<keyword evidence="7 14" id="KW-0067">ATP-binding</keyword>
<gene>
    <name evidence="14" type="ORF">PXH66_22935</name>
</gene>
<dbReference type="Pfam" id="PF00072">
    <property type="entry name" value="Response_reg"/>
    <property type="match status" value="1"/>
</dbReference>
<dbReference type="CDD" id="cd00082">
    <property type="entry name" value="HisKA"/>
    <property type="match status" value="1"/>
</dbReference>
<dbReference type="InterPro" id="IPR003661">
    <property type="entry name" value="HisK_dim/P_dom"/>
</dbReference>
<dbReference type="Proteomes" id="UP001218638">
    <property type="component" value="Chromosome"/>
</dbReference>
<evidence type="ECO:0000256" key="4">
    <source>
        <dbReference type="ARBA" id="ARBA00022679"/>
    </source>
</evidence>
<reference evidence="14" key="1">
    <citation type="submission" date="2023-03" db="EMBL/GenBank/DDBJ databases">
        <title>Lomoglobus Profundus gen. nov., sp. nov., a novel member of the phylum Verrucomicrobia, isolated from deep-marine sediment of South China Sea.</title>
        <authorList>
            <person name="Ahmad T."/>
            <person name="Ishaq S.E."/>
            <person name="Wang F."/>
        </authorList>
    </citation>
    <scope>NUCLEOTIDE SEQUENCE</scope>
    <source>
        <strain evidence="14">LMO-M01</strain>
    </source>
</reference>
<keyword evidence="8" id="KW-0902">Two-component regulatory system</keyword>
<dbReference type="InterPro" id="IPR036097">
    <property type="entry name" value="HisK_dim/P_sf"/>
</dbReference>
<evidence type="ECO:0000259" key="13">
    <source>
        <dbReference type="PROSITE" id="PS50112"/>
    </source>
</evidence>
<feature type="modified residue" description="4-aspartylphosphate" evidence="9">
    <location>
        <position position="442"/>
    </location>
</feature>
<evidence type="ECO:0000259" key="11">
    <source>
        <dbReference type="PROSITE" id="PS50109"/>
    </source>
</evidence>
<dbReference type="InterPro" id="IPR035965">
    <property type="entry name" value="PAS-like_dom_sf"/>
</dbReference>
<protein>
    <recommendedName>
        <fullName evidence="2">histidine kinase</fullName>
        <ecNumber evidence="2">2.7.13.3</ecNumber>
    </recommendedName>
</protein>
<dbReference type="SUPFAM" id="SSF47384">
    <property type="entry name" value="Homodimeric domain of signal transducing histidine kinase"/>
    <property type="match status" value="1"/>
</dbReference>
<dbReference type="KEGG" id="slom:PXH66_22935"/>
<dbReference type="SUPFAM" id="SSF52172">
    <property type="entry name" value="CheY-like"/>
    <property type="match status" value="1"/>
</dbReference>
<dbReference type="InterPro" id="IPR005467">
    <property type="entry name" value="His_kinase_dom"/>
</dbReference>